<dbReference type="STRING" id="192814.GCA_900166575_01500"/>
<evidence type="ECO:0000313" key="2">
    <source>
        <dbReference type="Proteomes" id="UP000297982"/>
    </source>
</evidence>
<dbReference type="InterPro" id="IPR029033">
    <property type="entry name" value="His_PPase_superfam"/>
</dbReference>
<name>A0A4Z0H9K2_9BACI</name>
<dbReference type="PANTHER" id="PTHR48100:SF59">
    <property type="entry name" value="ADENOSYLCOBALAMIN_ALPHA-RIBAZOLE PHOSPHATASE"/>
    <property type="match status" value="1"/>
</dbReference>
<dbReference type="RefSeq" id="WP_135327570.1">
    <property type="nucleotide sequence ID" value="NZ_SRJC01000001.1"/>
</dbReference>
<evidence type="ECO:0000313" key="1">
    <source>
        <dbReference type="EMBL" id="TGB05466.1"/>
    </source>
</evidence>
<dbReference type="CDD" id="cd07067">
    <property type="entry name" value="HP_PGM_like"/>
    <property type="match status" value="1"/>
</dbReference>
<dbReference type="Pfam" id="PF00300">
    <property type="entry name" value="His_Phos_1"/>
    <property type="match status" value="1"/>
</dbReference>
<dbReference type="EMBL" id="SRJC01000001">
    <property type="protein sequence ID" value="TGB05466.1"/>
    <property type="molecule type" value="Genomic_DNA"/>
</dbReference>
<dbReference type="InterPro" id="IPR050275">
    <property type="entry name" value="PGM_Phosphatase"/>
</dbReference>
<gene>
    <name evidence="1" type="ORF">E4663_05480</name>
</gene>
<dbReference type="PANTHER" id="PTHR48100">
    <property type="entry name" value="BROAD-SPECIFICITY PHOSPHATASE YOR283W-RELATED"/>
    <property type="match status" value="1"/>
</dbReference>
<keyword evidence="2" id="KW-1185">Reference proteome</keyword>
<accession>A0A4Z0H9K2</accession>
<dbReference type="AlphaFoldDB" id="A0A4Z0H9K2"/>
<dbReference type="SMART" id="SM00855">
    <property type="entry name" value="PGAM"/>
    <property type="match status" value="1"/>
</dbReference>
<comment type="caution">
    <text evidence="1">The sequence shown here is derived from an EMBL/GenBank/DDBJ whole genome shotgun (WGS) entry which is preliminary data.</text>
</comment>
<dbReference type="GO" id="GO:0016791">
    <property type="term" value="F:phosphatase activity"/>
    <property type="evidence" value="ECO:0007669"/>
    <property type="project" value="TreeGrafter"/>
</dbReference>
<protein>
    <submittedName>
        <fullName evidence="1">Histidine phosphatase family protein</fullName>
    </submittedName>
</protein>
<dbReference type="GO" id="GO:0005737">
    <property type="term" value="C:cytoplasm"/>
    <property type="evidence" value="ECO:0007669"/>
    <property type="project" value="TreeGrafter"/>
</dbReference>
<dbReference type="Gene3D" id="3.40.50.1240">
    <property type="entry name" value="Phosphoglycerate mutase-like"/>
    <property type="match status" value="1"/>
</dbReference>
<reference evidence="1 2" key="1">
    <citation type="journal article" date="2003" name="Int. J. Syst. Evol. Microbiol.">
        <title>Halobacillus salinus sp. nov., isolated from a salt lake on the coast of the East Sea in Korea.</title>
        <authorList>
            <person name="Yoon J.H."/>
            <person name="Kang K.H."/>
            <person name="Park Y.H."/>
        </authorList>
    </citation>
    <scope>NUCLEOTIDE SEQUENCE [LARGE SCALE GENOMIC DNA]</scope>
    <source>
        <strain evidence="1 2">HSL-3</strain>
    </source>
</reference>
<dbReference type="Proteomes" id="UP000297982">
    <property type="component" value="Unassembled WGS sequence"/>
</dbReference>
<dbReference type="SUPFAM" id="SSF53254">
    <property type="entry name" value="Phosphoglycerate mutase-like"/>
    <property type="match status" value="1"/>
</dbReference>
<organism evidence="1 2">
    <name type="scientific">Halobacillus salinus</name>
    <dbReference type="NCBI Taxonomy" id="192814"/>
    <lineage>
        <taxon>Bacteria</taxon>
        <taxon>Bacillati</taxon>
        <taxon>Bacillota</taxon>
        <taxon>Bacilli</taxon>
        <taxon>Bacillales</taxon>
        <taxon>Bacillaceae</taxon>
        <taxon>Halobacillus</taxon>
    </lineage>
</organism>
<dbReference type="InterPro" id="IPR013078">
    <property type="entry name" value="His_Pase_superF_clade-1"/>
</dbReference>
<sequence>MTKLYIVRHAHSTYTTEERTRPLSKEGRADANALCEKLSMYPIDIIVSSPYQRAVETVKPLADYLHKQVHTMEGWKERTLVEGGAADFQKAIEAVWEDESFSWPGGESNVEARDRGVQALNQLLEKYNGKHVVVGTHGNIMTLIMGAFDTNYDVNFWRGLRMPDVYTLTFEDKELARVERIDL</sequence>
<proteinExistence type="predicted"/>